<feature type="domain" description="HTH lysR-type" evidence="5">
    <location>
        <begin position="1"/>
        <end position="58"/>
    </location>
</feature>
<dbReference type="GO" id="GO:0003700">
    <property type="term" value="F:DNA-binding transcription factor activity"/>
    <property type="evidence" value="ECO:0007669"/>
    <property type="project" value="InterPro"/>
</dbReference>
<evidence type="ECO:0000256" key="2">
    <source>
        <dbReference type="ARBA" id="ARBA00023015"/>
    </source>
</evidence>
<dbReference type="GO" id="GO:0032993">
    <property type="term" value="C:protein-DNA complex"/>
    <property type="evidence" value="ECO:0007669"/>
    <property type="project" value="TreeGrafter"/>
</dbReference>
<sequence>MKFHHLLVFVTVVERGGVVAAARHLHVSQPAVSAALRALEDELGEPLFHRPGGGRRLVPTAKALHFHGRAAEILGRCETARAEFRAASENKLPRLRLGVMPTIAGRDVVAVTAALTRGEPGWSLHLREADSADLADRLRRGRLEGAWTAVEEDAANARVLWREDFVALVAPGHRLARHRSSGVGVRDLDGERMVLRAACELRGGQLRAAGIALRAAARAARDELALRLVAAGVGIAIAPRSLATAEVVAVPVADLGLRRSIGLAWRSDAPAHLISAVLDAVAEQAYAVGRSDSVGVRPPP</sequence>
<evidence type="ECO:0000256" key="4">
    <source>
        <dbReference type="ARBA" id="ARBA00023163"/>
    </source>
</evidence>
<accession>A0A564WG21</accession>
<proteinExistence type="inferred from homology"/>
<reference evidence="6" key="1">
    <citation type="submission" date="2018-11" db="EMBL/GenBank/DDBJ databases">
        <authorList>
            <person name="Onetto C."/>
        </authorList>
    </citation>
    <scope>NUCLEOTIDE SEQUENCE [LARGE SCALE GENOMIC DNA]</scope>
</reference>
<evidence type="ECO:0000259" key="5">
    <source>
        <dbReference type="PROSITE" id="PS50931"/>
    </source>
</evidence>
<keyword evidence="3" id="KW-0238">DNA-binding</keyword>
<dbReference type="InterPro" id="IPR000847">
    <property type="entry name" value="LysR_HTH_N"/>
</dbReference>
<dbReference type="PANTHER" id="PTHR30346">
    <property type="entry name" value="TRANSCRIPTIONAL DUAL REGULATOR HCAR-RELATED"/>
    <property type="match status" value="1"/>
</dbReference>
<evidence type="ECO:0000313" key="7">
    <source>
        <dbReference type="Proteomes" id="UP000326641"/>
    </source>
</evidence>
<dbReference type="InterPro" id="IPR005119">
    <property type="entry name" value="LysR_subst-bd"/>
</dbReference>
<dbReference type="AlphaFoldDB" id="A0A564WG21"/>
<dbReference type="CDD" id="cd05466">
    <property type="entry name" value="PBP2_LTTR_substrate"/>
    <property type="match status" value="1"/>
</dbReference>
<dbReference type="SUPFAM" id="SSF53850">
    <property type="entry name" value="Periplasmic binding protein-like II"/>
    <property type="match status" value="1"/>
</dbReference>
<gene>
    <name evidence="6" type="ORF">DF3PA_50063</name>
</gene>
<dbReference type="SUPFAM" id="SSF46785">
    <property type="entry name" value="Winged helix' DNA-binding domain"/>
    <property type="match status" value="1"/>
</dbReference>
<organism evidence="6 7">
    <name type="scientific">Candidatus Defluviicoccus seviourii</name>
    <dbReference type="NCBI Taxonomy" id="2565273"/>
    <lineage>
        <taxon>Bacteria</taxon>
        <taxon>Pseudomonadati</taxon>
        <taxon>Pseudomonadota</taxon>
        <taxon>Alphaproteobacteria</taxon>
        <taxon>Rhodospirillales</taxon>
        <taxon>Rhodospirillaceae</taxon>
        <taxon>Defluviicoccus</taxon>
    </lineage>
</organism>
<keyword evidence="2" id="KW-0805">Transcription regulation</keyword>
<dbReference type="Gene3D" id="1.10.10.10">
    <property type="entry name" value="Winged helix-like DNA-binding domain superfamily/Winged helix DNA-binding domain"/>
    <property type="match status" value="1"/>
</dbReference>
<comment type="similarity">
    <text evidence="1">Belongs to the LysR transcriptional regulatory family.</text>
</comment>
<keyword evidence="7" id="KW-1185">Reference proteome</keyword>
<evidence type="ECO:0000256" key="3">
    <source>
        <dbReference type="ARBA" id="ARBA00023125"/>
    </source>
</evidence>
<dbReference type="InterPro" id="IPR036388">
    <property type="entry name" value="WH-like_DNA-bd_sf"/>
</dbReference>
<dbReference type="InterPro" id="IPR036390">
    <property type="entry name" value="WH_DNA-bd_sf"/>
</dbReference>
<dbReference type="Pfam" id="PF03466">
    <property type="entry name" value="LysR_substrate"/>
    <property type="match status" value="1"/>
</dbReference>
<protein>
    <recommendedName>
        <fullName evidence="5">HTH lysR-type domain-containing protein</fullName>
    </recommendedName>
</protein>
<dbReference type="Gene3D" id="3.40.190.10">
    <property type="entry name" value="Periplasmic binding protein-like II"/>
    <property type="match status" value="2"/>
</dbReference>
<dbReference type="PRINTS" id="PR00039">
    <property type="entry name" value="HTHLYSR"/>
</dbReference>
<dbReference type="Proteomes" id="UP000326641">
    <property type="component" value="Unassembled WGS sequence"/>
</dbReference>
<dbReference type="Pfam" id="PF00126">
    <property type="entry name" value="HTH_1"/>
    <property type="match status" value="1"/>
</dbReference>
<comment type="caution">
    <text evidence="6">The sequence shown here is derived from an EMBL/GenBank/DDBJ whole genome shotgun (WGS) entry which is preliminary data.</text>
</comment>
<dbReference type="GO" id="GO:0003677">
    <property type="term" value="F:DNA binding"/>
    <property type="evidence" value="ECO:0007669"/>
    <property type="project" value="UniProtKB-KW"/>
</dbReference>
<evidence type="ECO:0000313" key="6">
    <source>
        <dbReference type="EMBL" id="VUX47416.1"/>
    </source>
</evidence>
<name>A0A564WG21_9PROT</name>
<dbReference type="EMBL" id="UXAT02000045">
    <property type="protein sequence ID" value="VUX47416.1"/>
    <property type="molecule type" value="Genomic_DNA"/>
</dbReference>
<keyword evidence="4" id="KW-0804">Transcription</keyword>
<evidence type="ECO:0000256" key="1">
    <source>
        <dbReference type="ARBA" id="ARBA00009437"/>
    </source>
</evidence>
<dbReference type="PANTHER" id="PTHR30346:SF28">
    <property type="entry name" value="HTH-TYPE TRANSCRIPTIONAL REGULATOR CYNR"/>
    <property type="match status" value="1"/>
</dbReference>
<dbReference type="PROSITE" id="PS50931">
    <property type="entry name" value="HTH_LYSR"/>
    <property type="match status" value="1"/>
</dbReference>